<dbReference type="Pfam" id="PF00085">
    <property type="entry name" value="Thioredoxin"/>
    <property type="match status" value="1"/>
</dbReference>
<reference evidence="1 2" key="1">
    <citation type="submission" date="2018-05" db="EMBL/GenBank/DDBJ databases">
        <title>Genomic Encyclopedia of Type Strains, Phase IV (KMG-V): Genome sequencing to study the core and pangenomes of soil and plant-associated prokaryotes.</title>
        <authorList>
            <person name="Whitman W."/>
        </authorList>
    </citation>
    <scope>NUCLEOTIDE SEQUENCE [LARGE SCALE GENOMIC DNA]</scope>
    <source>
        <strain evidence="1 2">SLV-132</strain>
    </source>
</reference>
<dbReference type="Proteomes" id="UP000245754">
    <property type="component" value="Unassembled WGS sequence"/>
</dbReference>
<dbReference type="InterPro" id="IPR036249">
    <property type="entry name" value="Thioredoxin-like_sf"/>
</dbReference>
<gene>
    <name evidence="1" type="ORF">C7419_103203</name>
</gene>
<proteinExistence type="predicted"/>
<dbReference type="AlphaFoldDB" id="A0A316F9I0"/>
<dbReference type="EMBL" id="QGGT01000003">
    <property type="protein sequence ID" value="PWK33884.1"/>
    <property type="molecule type" value="Genomic_DNA"/>
</dbReference>
<dbReference type="CDD" id="cd02947">
    <property type="entry name" value="TRX_family"/>
    <property type="match status" value="1"/>
</dbReference>
<evidence type="ECO:0000313" key="2">
    <source>
        <dbReference type="Proteomes" id="UP000245754"/>
    </source>
</evidence>
<dbReference type="GeneID" id="98342896"/>
<dbReference type="SUPFAM" id="SSF52833">
    <property type="entry name" value="Thioredoxin-like"/>
    <property type="match status" value="1"/>
</dbReference>
<dbReference type="PROSITE" id="PS51352">
    <property type="entry name" value="THIOREDOXIN_2"/>
    <property type="match status" value="1"/>
</dbReference>
<dbReference type="RefSeq" id="WP_109583966.1">
    <property type="nucleotide sequence ID" value="NZ_CAJPUX010000005.1"/>
</dbReference>
<protein>
    <submittedName>
        <fullName evidence="1">Thioredoxin 1</fullName>
    </submittedName>
</protein>
<organism evidence="1 2">
    <name type="scientific">Cupriavidus plantarum</name>
    <dbReference type="NCBI Taxonomy" id="942865"/>
    <lineage>
        <taxon>Bacteria</taxon>
        <taxon>Pseudomonadati</taxon>
        <taxon>Pseudomonadota</taxon>
        <taxon>Betaproteobacteria</taxon>
        <taxon>Burkholderiales</taxon>
        <taxon>Burkholderiaceae</taxon>
        <taxon>Cupriavidus</taxon>
    </lineage>
</organism>
<dbReference type="Gene3D" id="3.40.30.10">
    <property type="entry name" value="Glutaredoxin"/>
    <property type="match status" value="1"/>
</dbReference>
<accession>A0A316F9I0</accession>
<evidence type="ECO:0000313" key="1">
    <source>
        <dbReference type="EMBL" id="PWK33884.1"/>
    </source>
</evidence>
<keyword evidence="2" id="KW-1185">Reference proteome</keyword>
<dbReference type="InterPro" id="IPR013766">
    <property type="entry name" value="Thioredoxin_domain"/>
</dbReference>
<sequence length="112" mass="12069">MSMTKTFAATEPARADIDALSGATLLEFGAPWCGFCMRAQPLIETAFAAHPSIRHVKIEDGSGRPLGRSFRVKLWPTLVFLRDGQEVARLVRPTDAKEVADAMASIDPPSAG</sequence>
<comment type="caution">
    <text evidence="1">The sequence shown here is derived from an EMBL/GenBank/DDBJ whole genome shotgun (WGS) entry which is preliminary data.</text>
</comment>
<name>A0A316F9I0_9BURK</name>